<dbReference type="GO" id="GO:0003676">
    <property type="term" value="F:nucleic acid binding"/>
    <property type="evidence" value="ECO:0007669"/>
    <property type="project" value="InterPro"/>
</dbReference>
<dbReference type="EMBL" id="BMAT01008953">
    <property type="protein sequence ID" value="GFR95907.1"/>
    <property type="molecule type" value="Genomic_DNA"/>
</dbReference>
<dbReference type="InterPro" id="IPR036397">
    <property type="entry name" value="RNaseH_sf"/>
</dbReference>
<protein>
    <submittedName>
        <fullName evidence="1">Transposase</fullName>
    </submittedName>
</protein>
<reference evidence="1 2" key="1">
    <citation type="journal article" date="2021" name="Elife">
        <title>Chloroplast acquisition without the gene transfer in kleptoplastic sea slugs, Plakobranchus ocellatus.</title>
        <authorList>
            <person name="Maeda T."/>
            <person name="Takahashi S."/>
            <person name="Yoshida T."/>
            <person name="Shimamura S."/>
            <person name="Takaki Y."/>
            <person name="Nagai Y."/>
            <person name="Toyoda A."/>
            <person name="Suzuki Y."/>
            <person name="Arimoto A."/>
            <person name="Ishii H."/>
            <person name="Satoh N."/>
            <person name="Nishiyama T."/>
            <person name="Hasebe M."/>
            <person name="Maruyama T."/>
            <person name="Minagawa J."/>
            <person name="Obokata J."/>
            <person name="Shigenobu S."/>
        </authorList>
    </citation>
    <scope>NUCLEOTIDE SEQUENCE [LARGE SCALE GENOMIC DNA]</scope>
</reference>
<dbReference type="PANTHER" id="PTHR46060:SF1">
    <property type="entry name" value="MARINER MOS1 TRANSPOSASE-LIKE PROTEIN"/>
    <property type="match status" value="1"/>
</dbReference>
<organism evidence="1 2">
    <name type="scientific">Elysia marginata</name>
    <dbReference type="NCBI Taxonomy" id="1093978"/>
    <lineage>
        <taxon>Eukaryota</taxon>
        <taxon>Metazoa</taxon>
        <taxon>Spiralia</taxon>
        <taxon>Lophotrochozoa</taxon>
        <taxon>Mollusca</taxon>
        <taxon>Gastropoda</taxon>
        <taxon>Heterobranchia</taxon>
        <taxon>Euthyneura</taxon>
        <taxon>Panpulmonata</taxon>
        <taxon>Sacoglossa</taxon>
        <taxon>Placobranchoidea</taxon>
        <taxon>Plakobranchidae</taxon>
        <taxon>Elysia</taxon>
    </lineage>
</organism>
<evidence type="ECO:0000313" key="2">
    <source>
        <dbReference type="Proteomes" id="UP000762676"/>
    </source>
</evidence>
<evidence type="ECO:0000313" key="1">
    <source>
        <dbReference type="EMBL" id="GFR95907.1"/>
    </source>
</evidence>
<dbReference type="PANTHER" id="PTHR46060">
    <property type="entry name" value="MARINER MOS1 TRANSPOSASE-LIKE PROTEIN"/>
    <property type="match status" value="1"/>
</dbReference>
<comment type="caution">
    <text evidence="1">The sequence shown here is derived from an EMBL/GenBank/DDBJ whole genome shotgun (WGS) entry which is preliminary data.</text>
</comment>
<dbReference type="InterPro" id="IPR052709">
    <property type="entry name" value="Transposase-MT_Hybrid"/>
</dbReference>
<name>A0AAV4HCL6_9GAST</name>
<dbReference type="AlphaFoldDB" id="A0AAV4HCL6"/>
<keyword evidence="2" id="KW-1185">Reference proteome</keyword>
<gene>
    <name evidence="1" type="ORF">ElyMa_004440700</name>
</gene>
<sequence>MSSDQRTLLLHDNAGPHKARARTQSLQELRIQVLPHPAYSPDLAPCDVWLFPILKDRLAGRKFDRIQDLAKAVNSELRTIPEEDYQCVFRKWLIRLKRCIESHGELKLNGGILFTESIPGPPRNLTVRLNLKELKTDALEANFHLEWRPPKDWPQDSLQFDLMSEMVCPPLVDKVYIYRDKSIIKIDLEQETVYVVFGRIPLYAIGCTITFLVGSKPKCVPETRVKSVSVATTTLTFECSALPGYKGKYCNAPPLGIGNSVQGQGVYPSPVRNVTLMVMPVPGNKLLARVFWLPPERLGSAGYVDAYYLFWGVVELYASELFPTFKSDLASTKVPGDQLTGELLLNISSFEPYETLGVVIQAAGPNQTVVHAFSNIHKSVNTISASYDFSPEDIIANDSTVYVIQTKNRDQDSTKVNVDVFWRRPELYLGLDVSGYQVTLQPQQITSDPEGLELLAENMTSTRHFNTTTLFQATNKARFQTDLTNNVEKELRWK</sequence>
<accession>A0AAV4HCL6</accession>
<dbReference type="Gene3D" id="3.30.420.10">
    <property type="entry name" value="Ribonuclease H-like superfamily/Ribonuclease H"/>
    <property type="match status" value="1"/>
</dbReference>
<dbReference type="Proteomes" id="UP000762676">
    <property type="component" value="Unassembled WGS sequence"/>
</dbReference>
<proteinExistence type="predicted"/>